<evidence type="ECO:0000256" key="1">
    <source>
        <dbReference type="SAM" id="Phobius"/>
    </source>
</evidence>
<evidence type="ECO:0000313" key="4">
    <source>
        <dbReference type="Proteomes" id="UP000195305"/>
    </source>
</evidence>
<dbReference type="InterPro" id="IPR052173">
    <property type="entry name" value="Beta-lactam_resp_regulator"/>
</dbReference>
<dbReference type="RefSeq" id="WP_087357560.1">
    <property type="nucleotide sequence ID" value="NZ_NFLJ01000009.1"/>
</dbReference>
<proteinExistence type="predicted"/>
<keyword evidence="1" id="KW-0812">Transmembrane</keyword>
<protein>
    <recommendedName>
        <fullName evidence="2">Peptidase M56 domain-containing protein</fullName>
    </recommendedName>
</protein>
<evidence type="ECO:0000259" key="2">
    <source>
        <dbReference type="Pfam" id="PF05569"/>
    </source>
</evidence>
<dbReference type="PANTHER" id="PTHR34978:SF3">
    <property type="entry name" value="SLR0241 PROTEIN"/>
    <property type="match status" value="1"/>
</dbReference>
<feature type="transmembrane region" description="Helical" evidence="1">
    <location>
        <begin position="303"/>
        <end position="322"/>
    </location>
</feature>
<reference evidence="3 4" key="1">
    <citation type="journal article" date="2018" name="BMC Genomics">
        <title>Whole genome sequencing and function prediction of 133 gut anaerobes isolated from chicken caecum in pure cultures.</title>
        <authorList>
            <person name="Medvecky M."/>
            <person name="Cejkova D."/>
            <person name="Polansky O."/>
            <person name="Karasova D."/>
            <person name="Kubasova T."/>
            <person name="Cizek A."/>
            <person name="Rychlik I."/>
        </authorList>
    </citation>
    <scope>NUCLEOTIDE SEQUENCE [LARGE SCALE GENOMIC DNA]</scope>
    <source>
        <strain evidence="3 4">An13</strain>
    </source>
</reference>
<dbReference type="CDD" id="cd07341">
    <property type="entry name" value="M56_BlaR1_MecR1_like"/>
    <property type="match status" value="1"/>
</dbReference>
<name>A0A1Y4SZ91_9FIRM</name>
<accession>A0A1Y4SZ91</accession>
<dbReference type="InterPro" id="IPR008756">
    <property type="entry name" value="Peptidase_M56"/>
</dbReference>
<comment type="caution">
    <text evidence="3">The sequence shown here is derived from an EMBL/GenBank/DDBJ whole genome shotgun (WGS) entry which is preliminary data.</text>
</comment>
<feature type="transmembrane region" description="Helical" evidence="1">
    <location>
        <begin position="36"/>
        <end position="59"/>
    </location>
</feature>
<dbReference type="Proteomes" id="UP000195305">
    <property type="component" value="Unassembled WGS sequence"/>
</dbReference>
<evidence type="ECO:0000313" key="3">
    <source>
        <dbReference type="EMBL" id="OUQ35259.1"/>
    </source>
</evidence>
<sequence length="652" mass="76340">MTNIWGFLMQTIEISIVALILLLLKKIFQDKLSPRWQYGVWSVLFLSLIIPVGFFPFALFPSLHVLLEAVKTIIEQSLHSSYIDIYLPIKNITSFPLVTGIPHSVTDFLFVFYVLGVLYHLIRYMHQYIQLKKIIFIYGQKPSDELFQKIQQIETKYHFPSCQALVLEGIPSAFVFGLFKPVFVLPKQDTLDEKIILHELLHLQYKDSLQCVIWSCLRCIHWCNPFLQYVFDQIHNDMESLCDQRVLEKLDGEQRRDYGRILLNMTNEKYPYAFGTTSLSNGAKNIKKRIEAIVRFKKYPQGMMIVSLCICLLLAPLSIGYFHSYTLIGNPYEHESFSYQLSLASARMMEYPTIAGAIDTYAKGIVSNDEQFLLSVLPQQDYHDFRSVLSQRPDSVVSTLTYYLYDVIHLEKINDHEYHAKLCFYNQNENIDVENNRVIAHYNIIPIQIKKERGWKVRQNGQVLTGDATHLRTFMNSEIYDIPIYKIISLPCQSGKVTVIVRNGYQVFGNDIMNTPSLHAFELRPQARFNSGYQYLEVIYQNHQSLHHQDEIEYISMNLKNLNNQDEDVHFEKHDNFSDYGLYYQSSSNEETFFFAKVENHTLDKEYRFQHISYYQEANSIRLPETYALQIDINGTTELIKINMEDGEWYES</sequence>
<dbReference type="EMBL" id="NFLJ01000009">
    <property type="protein sequence ID" value="OUQ35259.1"/>
    <property type="molecule type" value="Genomic_DNA"/>
</dbReference>
<feature type="transmembrane region" description="Helical" evidence="1">
    <location>
        <begin position="6"/>
        <end position="24"/>
    </location>
</feature>
<dbReference type="Pfam" id="PF05569">
    <property type="entry name" value="Peptidase_M56"/>
    <property type="match status" value="1"/>
</dbReference>
<feature type="transmembrane region" description="Helical" evidence="1">
    <location>
        <begin position="101"/>
        <end position="122"/>
    </location>
</feature>
<keyword evidence="1" id="KW-1133">Transmembrane helix</keyword>
<dbReference type="PANTHER" id="PTHR34978">
    <property type="entry name" value="POSSIBLE SENSOR-TRANSDUCER PROTEIN BLAR"/>
    <property type="match status" value="1"/>
</dbReference>
<organism evidence="3 4">
    <name type="scientific">Massilimicrobiota timonensis</name>
    <dbReference type="NCBI Taxonomy" id="1776392"/>
    <lineage>
        <taxon>Bacteria</taxon>
        <taxon>Bacillati</taxon>
        <taxon>Bacillota</taxon>
        <taxon>Erysipelotrichia</taxon>
        <taxon>Erysipelotrichales</taxon>
        <taxon>Erysipelotrichaceae</taxon>
        <taxon>Massilimicrobiota</taxon>
    </lineage>
</organism>
<gene>
    <name evidence="3" type="ORF">B5E75_04335</name>
</gene>
<keyword evidence="4" id="KW-1185">Reference proteome</keyword>
<keyword evidence="1" id="KW-0472">Membrane</keyword>
<feature type="domain" description="Peptidase M56" evidence="2">
    <location>
        <begin position="7"/>
        <end position="293"/>
    </location>
</feature>
<dbReference type="OrthoDB" id="9804799at2"/>
<dbReference type="AlphaFoldDB" id="A0A1Y4SZ91"/>